<dbReference type="CTD" id="4537"/>
<comment type="subcellular location">
    <subcellularLocation>
        <location evidence="1">Membrane</location>
    </subcellularLocation>
    <subcellularLocation>
        <location evidence="9">Mitochondrion membrane</location>
        <topology evidence="9">Multi-pass membrane protein</topology>
    </subcellularLocation>
</comment>
<feature type="transmembrane region" description="Helical" evidence="9">
    <location>
        <begin position="45"/>
        <end position="77"/>
    </location>
</feature>
<dbReference type="GO" id="GO:0008137">
    <property type="term" value="F:NADH dehydrogenase (ubiquinone) activity"/>
    <property type="evidence" value="ECO:0007669"/>
    <property type="project" value="UniProtKB-UniRule"/>
</dbReference>
<protein>
    <recommendedName>
        <fullName evidence="3 9">NADH-ubiquinone oxidoreductase chain 3</fullName>
        <ecNumber evidence="9">7.1.1.2</ecNumber>
    </recommendedName>
</protein>
<comment type="catalytic activity">
    <reaction evidence="8 9">
        <text>a ubiquinone + NADH + 5 H(+)(in) = a ubiquinol + NAD(+) + 4 H(+)(out)</text>
        <dbReference type="Rhea" id="RHEA:29091"/>
        <dbReference type="Rhea" id="RHEA-COMP:9565"/>
        <dbReference type="Rhea" id="RHEA-COMP:9566"/>
        <dbReference type="ChEBI" id="CHEBI:15378"/>
        <dbReference type="ChEBI" id="CHEBI:16389"/>
        <dbReference type="ChEBI" id="CHEBI:17976"/>
        <dbReference type="ChEBI" id="CHEBI:57540"/>
        <dbReference type="ChEBI" id="CHEBI:57945"/>
        <dbReference type="EC" id="7.1.1.2"/>
    </reaction>
</comment>
<dbReference type="Pfam" id="PF00507">
    <property type="entry name" value="Oxidored_q4"/>
    <property type="match status" value="1"/>
</dbReference>
<dbReference type="GO" id="GO:0031966">
    <property type="term" value="C:mitochondrial membrane"/>
    <property type="evidence" value="ECO:0007669"/>
    <property type="project" value="UniProtKB-SubCell"/>
</dbReference>
<keyword evidence="6 9" id="KW-1133">Transmembrane helix</keyword>
<keyword evidence="9" id="KW-1278">Translocase</keyword>
<evidence type="ECO:0000256" key="9">
    <source>
        <dbReference type="RuleBase" id="RU003640"/>
    </source>
</evidence>
<accession>A0A1P8C764</accession>
<dbReference type="EC" id="7.1.1.2" evidence="9"/>
<dbReference type="RefSeq" id="YP_009346433.1">
    <property type="nucleotide sequence ID" value="NC_033868.1"/>
</dbReference>
<keyword evidence="9" id="KW-0520">NAD</keyword>
<gene>
    <name evidence="10" type="primary">ND3</name>
</gene>
<proteinExistence type="inferred from homology"/>
<feature type="transmembrane region" description="Helical" evidence="9">
    <location>
        <begin position="83"/>
        <end position="101"/>
    </location>
</feature>
<evidence type="ECO:0000256" key="6">
    <source>
        <dbReference type="ARBA" id="ARBA00022989"/>
    </source>
</evidence>
<evidence type="ECO:0000256" key="5">
    <source>
        <dbReference type="ARBA" id="ARBA00022692"/>
    </source>
</evidence>
<name>A0A1P8C764_9BILA</name>
<keyword evidence="9 10" id="KW-0496">Mitochondrion</keyword>
<feature type="transmembrane region" description="Helical" evidence="9">
    <location>
        <begin position="6"/>
        <end position="24"/>
    </location>
</feature>
<dbReference type="Gene3D" id="1.20.58.1610">
    <property type="entry name" value="NADH:ubiquinone/plastoquinone oxidoreductase, chain 3"/>
    <property type="match status" value="1"/>
</dbReference>
<geneLocation type="mitochondrion" evidence="10"/>
<keyword evidence="9" id="KW-0830">Ubiquinone</keyword>
<comment type="function">
    <text evidence="9">Core subunit of the mitochondrial membrane respiratory chain NADH dehydrogenase (Complex I) which catalyzes electron transfer from NADH through the respiratory chain, using ubiquinone as an electron acceptor. Essential for the catalytic activity of complex I.</text>
</comment>
<keyword evidence="9" id="KW-0249">Electron transport</keyword>
<evidence type="ECO:0000256" key="8">
    <source>
        <dbReference type="ARBA" id="ARBA00049551"/>
    </source>
</evidence>
<evidence type="ECO:0000256" key="4">
    <source>
        <dbReference type="ARBA" id="ARBA00022448"/>
    </source>
</evidence>
<keyword evidence="9" id="KW-0679">Respiratory chain</keyword>
<keyword evidence="4 9" id="KW-0813">Transport</keyword>
<comment type="similarity">
    <text evidence="2 9">Belongs to the complex I subunit 3 family.</text>
</comment>
<evidence type="ECO:0000256" key="1">
    <source>
        <dbReference type="ARBA" id="ARBA00004370"/>
    </source>
</evidence>
<dbReference type="AlphaFoldDB" id="A0A1P8C764"/>
<evidence type="ECO:0000256" key="3">
    <source>
        <dbReference type="ARBA" id="ARBA00021007"/>
    </source>
</evidence>
<keyword evidence="5 9" id="KW-0812">Transmembrane</keyword>
<evidence type="ECO:0000313" key="10">
    <source>
        <dbReference type="EMBL" id="AOT84244.1"/>
    </source>
</evidence>
<dbReference type="InterPro" id="IPR000440">
    <property type="entry name" value="NADH_UbQ/plastoQ_OxRdtase_su3"/>
</dbReference>
<dbReference type="EMBL" id="KU746819">
    <property type="protein sequence ID" value="AOT84244.1"/>
    <property type="molecule type" value="Genomic_DNA"/>
</dbReference>
<sequence length="109" mass="12677">MTLMIVVLMVLMLSLMQTTLTFFWKMEYITLTPLESGFESLKTSSLLSLPFFFLTVLFVLFDMELLLLLPSILLTWVTEDHSVMWSGLLLLMMVTLILEWVSSGLKWNF</sequence>
<organism evidence="10">
    <name type="scientific">Paralongidorus litoralis</name>
    <dbReference type="NCBI Taxonomy" id="474435"/>
    <lineage>
        <taxon>Eukaryota</taxon>
        <taxon>Metazoa</taxon>
        <taxon>Ecdysozoa</taxon>
        <taxon>Nematoda</taxon>
        <taxon>Enoplea</taxon>
        <taxon>Dorylaimia</taxon>
        <taxon>Dorylaimida</taxon>
        <taxon>Dorylaimina</taxon>
        <taxon>Longidoroidea</taxon>
        <taxon>Longidoridae</taxon>
        <taxon>Paralongidorus</taxon>
    </lineage>
</organism>
<reference evidence="10" key="1">
    <citation type="journal article" date="2017" name="Sci. Rep.">
        <title>Mitochondrial genome diversity in dagger and needle nematodes (Nematoda: Longidoridae).</title>
        <authorList>
            <person name="Palomares-Rius J.E."/>
            <person name="Cantalapiedra-Navarrete C."/>
            <person name="Archidona-Yuste A."/>
            <person name="Blok V.C."/>
            <person name="Castillo P."/>
        </authorList>
    </citation>
    <scope>NUCLEOTIDE SEQUENCE</scope>
    <source>
        <strain evidence="10">E87</strain>
    </source>
</reference>
<dbReference type="GeneID" id="31080090"/>
<dbReference type="InterPro" id="IPR038430">
    <property type="entry name" value="NDAH_ubi_oxred_su3_sf"/>
</dbReference>
<evidence type="ECO:0000256" key="2">
    <source>
        <dbReference type="ARBA" id="ARBA00008472"/>
    </source>
</evidence>
<keyword evidence="7 9" id="KW-0472">Membrane</keyword>
<evidence type="ECO:0000256" key="7">
    <source>
        <dbReference type="ARBA" id="ARBA00023136"/>
    </source>
</evidence>